<feature type="chain" id="PRO_5026786729" evidence="8">
    <location>
        <begin position="22"/>
        <end position="1095"/>
    </location>
</feature>
<evidence type="ECO:0000256" key="8">
    <source>
        <dbReference type="SAM" id="SignalP"/>
    </source>
</evidence>
<dbReference type="Proteomes" id="UP000468388">
    <property type="component" value="Unassembled WGS sequence"/>
</dbReference>
<feature type="domain" description="Secretin/TonB short N-terminal" evidence="9">
    <location>
        <begin position="46"/>
        <end position="97"/>
    </location>
</feature>
<name>A0A6N8J4F0_9BACT</name>
<dbReference type="PROSITE" id="PS52016">
    <property type="entry name" value="TONB_DEPENDENT_REC_3"/>
    <property type="match status" value="1"/>
</dbReference>
<dbReference type="InterPro" id="IPR012910">
    <property type="entry name" value="Plug_dom"/>
</dbReference>
<comment type="caution">
    <text evidence="10">The sequence shown here is derived from an EMBL/GenBank/DDBJ whole genome shotgun (WGS) entry which is preliminary data.</text>
</comment>
<dbReference type="InterPro" id="IPR036942">
    <property type="entry name" value="Beta-barrel_TonB_sf"/>
</dbReference>
<sequence>MKLTAILTLVFSLNLSARSFSQTVTITGKNLSLYEVFNTISKQTGYEFVYDEKLLQGTGTISLDVKSAALQEVLDKCLKNKPLAYSIVDKIIVISPRAVKKEVAAVQPAAPVQGKVTDAAGHPLANVSVQVKGTTRGALTDDNGNFSLQAESTDILVFSYLGFETKEVPVGSNTTLSVALTESNKQLGTVVVTALGIKRSEKSITYATQQVSGVELTKAKDPNLINTLNGKVAGMTISSSSSGVGGSAKVILRGNKSGLGSNQALYVIDGVPMNNTLSTQPNSAYGGSGSYDGGDPISNMNPEDIESISVLKGASAAALYGSQGANGVILITTKSGKAGRTQINFSSSLTLNQAAYKPSFQNSYGQTDIGKTQSWGAKISGAQDNLSSFFQTGSTLTNSISLAGGTDKMQTYFSYANTAAKGIEPKNKLGRNNLSFKETGHFLNDKLTAEADVNYVTQTIDNTPLTGLYFNPLTGLYLFPRGLDMQQYKNNYEVADPARNYLKVQNWPFNEDVQQNPWWIVNRNPNSLNRNRLLMNASLKYEVTPWLSIQARGSIDRINDVYEQKIYAGTIATLSPANGVYVYSNTTTNQQYGDLLANFNIPVNKDIRVTGVLGGSIRDVKTGGEKFNSGQDGLYYANIFTIQNFKNINAANSGTLQENHSQFQSVFGSANISYKEWAFLDLTARNDWSSNLAYTPNKSYFYPSAGLNVILSQLAHLPSAISFAKVRGSYAQVGNSPLAYQTFPAQNTIGAGGGIIGNNVAPFTDLKPEKTVSIEFGTEWHFFENRLSADVTYYKTNTKNQTLQIAASNASFYDSYYINAGNIQNQGIEAVIKYDVLKNTKLKWNTGINYAMNDNKILELAPGINSFTLSGASGSNYASKFSVGGSYGDIYGTVLQHDAQGRVKIDANGNPIKQGGDFVYLGNANTKWQLGWNNNLAYKDFTLSLLIDGKFGGKVMSVTQSMMDQYGVSKVTGDARNAGGVKVNGVDPNGNAVSTVDAQKWYTTIGGREAASSEYMYSATTVRLREVALGYTIPVKNTFVKALKLSLAGRNLFYFSKKAPFDPELTMSTANGLSGVDIFMPPATRSYGLTLNATF</sequence>
<evidence type="ECO:0000256" key="3">
    <source>
        <dbReference type="ARBA" id="ARBA00022452"/>
    </source>
</evidence>
<dbReference type="AlphaFoldDB" id="A0A6N8J4F0"/>
<dbReference type="Pfam" id="PF13715">
    <property type="entry name" value="CarbopepD_reg_2"/>
    <property type="match status" value="1"/>
</dbReference>
<keyword evidence="3 7" id="KW-1134">Transmembrane beta strand</keyword>
<dbReference type="RefSeq" id="WP_157298214.1">
    <property type="nucleotide sequence ID" value="NZ_BAAAZB010000005.1"/>
</dbReference>
<dbReference type="NCBIfam" id="TIGR04056">
    <property type="entry name" value="OMP_RagA_SusC"/>
    <property type="match status" value="1"/>
</dbReference>
<evidence type="ECO:0000313" key="11">
    <source>
        <dbReference type="Proteomes" id="UP000468388"/>
    </source>
</evidence>
<keyword evidence="4 7" id="KW-0812">Transmembrane</keyword>
<comment type="similarity">
    <text evidence="7">Belongs to the TonB-dependent receptor family.</text>
</comment>
<evidence type="ECO:0000256" key="7">
    <source>
        <dbReference type="PROSITE-ProRule" id="PRU01360"/>
    </source>
</evidence>
<evidence type="ECO:0000256" key="4">
    <source>
        <dbReference type="ARBA" id="ARBA00022692"/>
    </source>
</evidence>
<dbReference type="InterPro" id="IPR041700">
    <property type="entry name" value="OMP_b-brl_3"/>
</dbReference>
<dbReference type="InterPro" id="IPR037066">
    <property type="entry name" value="Plug_dom_sf"/>
</dbReference>
<dbReference type="Pfam" id="PF14905">
    <property type="entry name" value="OMP_b-brl_3"/>
    <property type="match status" value="1"/>
</dbReference>
<dbReference type="GO" id="GO:0009279">
    <property type="term" value="C:cell outer membrane"/>
    <property type="evidence" value="ECO:0007669"/>
    <property type="project" value="UniProtKB-SubCell"/>
</dbReference>
<dbReference type="NCBIfam" id="TIGR04057">
    <property type="entry name" value="SusC_RagA_signa"/>
    <property type="match status" value="1"/>
</dbReference>
<evidence type="ECO:0000259" key="9">
    <source>
        <dbReference type="SMART" id="SM00965"/>
    </source>
</evidence>
<proteinExistence type="inferred from homology"/>
<evidence type="ECO:0000256" key="5">
    <source>
        <dbReference type="ARBA" id="ARBA00023136"/>
    </source>
</evidence>
<evidence type="ECO:0000256" key="6">
    <source>
        <dbReference type="ARBA" id="ARBA00023237"/>
    </source>
</evidence>
<dbReference type="Gene3D" id="2.170.130.10">
    <property type="entry name" value="TonB-dependent receptor, plug domain"/>
    <property type="match status" value="1"/>
</dbReference>
<dbReference type="InterPro" id="IPR008969">
    <property type="entry name" value="CarboxyPept-like_regulatory"/>
</dbReference>
<gene>
    <name evidence="10" type="ORF">GO495_03030</name>
</gene>
<dbReference type="SUPFAM" id="SSF49464">
    <property type="entry name" value="Carboxypeptidase regulatory domain-like"/>
    <property type="match status" value="1"/>
</dbReference>
<accession>A0A6N8J4F0</accession>
<comment type="subcellular location">
    <subcellularLocation>
        <location evidence="1 7">Cell outer membrane</location>
        <topology evidence="1 7">Multi-pass membrane protein</topology>
    </subcellularLocation>
</comment>
<evidence type="ECO:0000313" key="10">
    <source>
        <dbReference type="EMBL" id="MVT39548.1"/>
    </source>
</evidence>
<dbReference type="InterPro" id="IPR039426">
    <property type="entry name" value="TonB-dep_rcpt-like"/>
</dbReference>
<dbReference type="Gene3D" id="2.40.170.20">
    <property type="entry name" value="TonB-dependent receptor, beta-barrel domain"/>
    <property type="match status" value="1"/>
</dbReference>
<dbReference type="SUPFAM" id="SSF56935">
    <property type="entry name" value="Porins"/>
    <property type="match status" value="1"/>
</dbReference>
<dbReference type="InterPro" id="IPR023996">
    <property type="entry name" value="TonB-dep_OMP_SusC/RagA"/>
</dbReference>
<dbReference type="SMART" id="SM00965">
    <property type="entry name" value="STN"/>
    <property type="match status" value="1"/>
</dbReference>
<dbReference type="Pfam" id="PF07660">
    <property type="entry name" value="STN"/>
    <property type="match status" value="1"/>
</dbReference>
<dbReference type="InterPro" id="IPR011662">
    <property type="entry name" value="Secretin/TonB_short_N"/>
</dbReference>
<reference evidence="10 11" key="1">
    <citation type="submission" date="2019-12" db="EMBL/GenBank/DDBJ databases">
        <title>The draft genomic sequence of strain Chitinophaga oryziterrae JCM 16595.</title>
        <authorList>
            <person name="Zhang X."/>
        </authorList>
    </citation>
    <scope>NUCLEOTIDE SEQUENCE [LARGE SCALE GENOMIC DNA]</scope>
    <source>
        <strain evidence="10 11">JCM 16595</strain>
    </source>
</reference>
<evidence type="ECO:0000256" key="2">
    <source>
        <dbReference type="ARBA" id="ARBA00022448"/>
    </source>
</evidence>
<keyword evidence="6 7" id="KW-0998">Cell outer membrane</keyword>
<dbReference type="Gene3D" id="2.60.40.1120">
    <property type="entry name" value="Carboxypeptidase-like, regulatory domain"/>
    <property type="match status" value="1"/>
</dbReference>
<dbReference type="InterPro" id="IPR023997">
    <property type="entry name" value="TonB-dep_OMP_SusC/RagA_CS"/>
</dbReference>
<keyword evidence="2 7" id="KW-0813">Transport</keyword>
<dbReference type="Pfam" id="PF07715">
    <property type="entry name" value="Plug"/>
    <property type="match status" value="1"/>
</dbReference>
<feature type="signal peptide" evidence="8">
    <location>
        <begin position="1"/>
        <end position="21"/>
    </location>
</feature>
<dbReference type="EMBL" id="WRXO01000001">
    <property type="protein sequence ID" value="MVT39548.1"/>
    <property type="molecule type" value="Genomic_DNA"/>
</dbReference>
<keyword evidence="8" id="KW-0732">Signal</keyword>
<evidence type="ECO:0000256" key="1">
    <source>
        <dbReference type="ARBA" id="ARBA00004571"/>
    </source>
</evidence>
<keyword evidence="11" id="KW-1185">Reference proteome</keyword>
<protein>
    <submittedName>
        <fullName evidence="10">SusC/RagA family TonB-linked outer membrane protein</fullName>
    </submittedName>
</protein>
<dbReference type="OrthoDB" id="9768177at2"/>
<keyword evidence="5 7" id="KW-0472">Membrane</keyword>
<organism evidence="10 11">
    <name type="scientific">Chitinophaga oryziterrae</name>
    <dbReference type="NCBI Taxonomy" id="1031224"/>
    <lineage>
        <taxon>Bacteria</taxon>
        <taxon>Pseudomonadati</taxon>
        <taxon>Bacteroidota</taxon>
        <taxon>Chitinophagia</taxon>
        <taxon>Chitinophagales</taxon>
        <taxon>Chitinophagaceae</taxon>
        <taxon>Chitinophaga</taxon>
    </lineage>
</organism>